<organism evidence="2 3">
    <name type="scientific">Noviluteimonas lactosilytica</name>
    <dbReference type="NCBI Taxonomy" id="2888523"/>
    <lineage>
        <taxon>Bacteria</taxon>
        <taxon>Pseudomonadati</taxon>
        <taxon>Pseudomonadota</taxon>
        <taxon>Gammaproteobacteria</taxon>
        <taxon>Lysobacterales</taxon>
        <taxon>Lysobacteraceae</taxon>
        <taxon>Noviluteimonas</taxon>
    </lineage>
</organism>
<feature type="chain" id="PRO_5045565966" description="Lipoprotein" evidence="1">
    <location>
        <begin position="23"/>
        <end position="132"/>
    </location>
</feature>
<keyword evidence="1" id="KW-0732">Signal</keyword>
<sequence>MIRTTLAAVIAAAALTACASSAASSEDSAMRTIATGTSTTMQQGETVRLPDGATLRFVAVPQDSRCPPNARCIRAGDADLEFVFAIAGGPQATVKANLPEAPSKNMGAWRLTVEDLAFEERPPVTLRIDPAN</sequence>
<proteinExistence type="predicted"/>
<evidence type="ECO:0000313" key="2">
    <source>
        <dbReference type="EMBL" id="MCC8362106.1"/>
    </source>
</evidence>
<dbReference type="RefSeq" id="WP_230525732.1">
    <property type="nucleotide sequence ID" value="NZ_JAJGAK010000001.1"/>
</dbReference>
<reference evidence="2" key="1">
    <citation type="submission" date="2021-10" db="EMBL/GenBank/DDBJ databases">
        <authorList>
            <person name="Lyu M."/>
            <person name="Wang X."/>
            <person name="Meng X."/>
            <person name="Xu K."/>
        </authorList>
    </citation>
    <scope>NUCLEOTIDE SEQUENCE</scope>
    <source>
        <strain evidence="2">A6</strain>
    </source>
</reference>
<accession>A0ABS8JES4</accession>
<feature type="signal peptide" evidence="1">
    <location>
        <begin position="1"/>
        <end position="22"/>
    </location>
</feature>
<evidence type="ECO:0008006" key="4">
    <source>
        <dbReference type="Google" id="ProtNLM"/>
    </source>
</evidence>
<dbReference type="Proteomes" id="UP001165293">
    <property type="component" value="Unassembled WGS sequence"/>
</dbReference>
<gene>
    <name evidence="2" type="ORF">LK996_03325</name>
</gene>
<protein>
    <recommendedName>
        <fullName evidence="4">Lipoprotein</fullName>
    </recommendedName>
</protein>
<dbReference type="PROSITE" id="PS51257">
    <property type="entry name" value="PROKAR_LIPOPROTEIN"/>
    <property type="match status" value="1"/>
</dbReference>
<name>A0ABS8JES4_9GAMM</name>
<evidence type="ECO:0000256" key="1">
    <source>
        <dbReference type="SAM" id="SignalP"/>
    </source>
</evidence>
<comment type="caution">
    <text evidence="2">The sequence shown here is derived from an EMBL/GenBank/DDBJ whole genome shotgun (WGS) entry which is preliminary data.</text>
</comment>
<keyword evidence="3" id="KW-1185">Reference proteome</keyword>
<evidence type="ECO:0000313" key="3">
    <source>
        <dbReference type="Proteomes" id="UP001165293"/>
    </source>
</evidence>
<dbReference type="EMBL" id="JAJGAK010000001">
    <property type="protein sequence ID" value="MCC8362106.1"/>
    <property type="molecule type" value="Genomic_DNA"/>
</dbReference>